<dbReference type="FunFam" id="1.10.150.20:FF:000007">
    <property type="entry name" value="DNA ligase"/>
    <property type="match status" value="1"/>
</dbReference>
<feature type="binding site" evidence="14">
    <location>
        <begin position="84"/>
        <end position="85"/>
    </location>
    <ligand>
        <name>NAD(+)</name>
        <dbReference type="ChEBI" id="CHEBI:57540"/>
    </ligand>
</feature>
<dbReference type="Gene3D" id="1.10.150.20">
    <property type="entry name" value="5' to 3' exonuclease, C-terminal subdomain"/>
    <property type="match status" value="2"/>
</dbReference>
<dbReference type="Gene3D" id="2.40.50.140">
    <property type="entry name" value="Nucleic acid-binding proteins"/>
    <property type="match status" value="1"/>
</dbReference>
<dbReference type="PROSITE" id="PS01055">
    <property type="entry name" value="DNA_LIGASE_N1"/>
    <property type="match status" value="1"/>
</dbReference>
<evidence type="ECO:0000313" key="18">
    <source>
        <dbReference type="Proteomes" id="UP000276980"/>
    </source>
</evidence>
<comment type="function">
    <text evidence="1 14">DNA ligase that catalyzes the formation of phosphodiester linkages between 5'-phosphoryl and 3'-hydroxyl groups in double-stranded DNA using NAD as a coenzyme and as the energy source for the reaction. It is essential for DNA replication and repair of damaged DNA.</text>
</comment>
<keyword evidence="5 14" id="KW-0235">DNA replication</keyword>
<dbReference type="FunFam" id="2.40.50.140:FF:000012">
    <property type="entry name" value="DNA ligase"/>
    <property type="match status" value="1"/>
</dbReference>
<dbReference type="Gene3D" id="3.40.50.10190">
    <property type="entry name" value="BRCT domain"/>
    <property type="match status" value="1"/>
</dbReference>
<keyword evidence="10 14" id="KW-0520">NAD</keyword>
<protein>
    <recommendedName>
        <fullName evidence="3 14">DNA ligase</fullName>
        <ecNumber evidence="2 14">6.5.1.2</ecNumber>
    </recommendedName>
    <alternativeName>
        <fullName evidence="14">Polydeoxyribonucleotide synthase [NAD(+)]</fullName>
    </alternativeName>
</protein>
<keyword evidence="11 14" id="KW-0234">DNA repair</keyword>
<feature type="binding site" evidence="14">
    <location>
        <begin position="35"/>
        <end position="39"/>
    </location>
    <ligand>
        <name>NAD(+)</name>
        <dbReference type="ChEBI" id="CHEBI:57540"/>
    </ligand>
</feature>
<dbReference type="FunFam" id="3.30.470.30:FF:000001">
    <property type="entry name" value="DNA ligase"/>
    <property type="match status" value="1"/>
</dbReference>
<gene>
    <name evidence="14" type="primary">ligA</name>
    <name evidence="17" type="ORF">CFH90_13520</name>
</gene>
<evidence type="ECO:0000256" key="6">
    <source>
        <dbReference type="ARBA" id="ARBA00022723"/>
    </source>
</evidence>
<proteinExistence type="inferred from homology"/>
<dbReference type="NCBIfam" id="NF005932">
    <property type="entry name" value="PRK07956.1"/>
    <property type="match status" value="1"/>
</dbReference>
<dbReference type="Pfam" id="PF03120">
    <property type="entry name" value="OB_DNA_ligase"/>
    <property type="match status" value="1"/>
</dbReference>
<reference evidence="17 18" key="1">
    <citation type="submission" date="2017-06" db="EMBL/GenBank/DDBJ databases">
        <title>Complete Genome Sequence of the Carbazole-Degrading Bacterium Acinetobacter johnsonii IC001.</title>
        <authorList>
            <person name="Vejarano F."/>
            <person name="Suzuki-Minakuchi C."/>
            <person name="Ohtsubo Y."/>
            <person name="Tsuda M."/>
            <person name="Okada K."/>
            <person name="Nojiri H."/>
        </authorList>
    </citation>
    <scope>NUCLEOTIDE SEQUENCE [LARGE SCALE GENOMIC DNA]</scope>
    <source>
        <strain evidence="17 18">IC001</strain>
    </source>
</reference>
<accession>A0A3S9AMW9</accession>
<evidence type="ECO:0000256" key="4">
    <source>
        <dbReference type="ARBA" id="ARBA00022598"/>
    </source>
</evidence>
<dbReference type="InterPro" id="IPR004149">
    <property type="entry name" value="Znf_DNAligase_C4"/>
</dbReference>
<dbReference type="SUPFAM" id="SSF50249">
    <property type="entry name" value="Nucleic acid-binding proteins"/>
    <property type="match status" value="1"/>
</dbReference>
<evidence type="ECO:0000256" key="2">
    <source>
        <dbReference type="ARBA" id="ARBA00012722"/>
    </source>
</evidence>
<keyword evidence="14" id="KW-0464">Manganese</keyword>
<dbReference type="Pfam" id="PF12826">
    <property type="entry name" value="HHH_2"/>
    <property type="match status" value="1"/>
</dbReference>
<dbReference type="FunFam" id="1.10.150.20:FF:000006">
    <property type="entry name" value="DNA ligase"/>
    <property type="match status" value="1"/>
</dbReference>
<dbReference type="InterPro" id="IPR012340">
    <property type="entry name" value="NA-bd_OB-fold"/>
</dbReference>
<evidence type="ECO:0000256" key="10">
    <source>
        <dbReference type="ARBA" id="ARBA00023027"/>
    </source>
</evidence>
<dbReference type="Pfam" id="PF00533">
    <property type="entry name" value="BRCT"/>
    <property type="match status" value="1"/>
</dbReference>
<keyword evidence="8 14" id="KW-0862">Zinc</keyword>
<dbReference type="InterPro" id="IPR041663">
    <property type="entry name" value="DisA/LigA_HHH"/>
</dbReference>
<comment type="similarity">
    <text evidence="13 14">Belongs to the NAD-dependent DNA ligase family. LigA subfamily.</text>
</comment>
<dbReference type="AlphaFoldDB" id="A0A3S9AMW9"/>
<dbReference type="PANTHER" id="PTHR23389:SF9">
    <property type="entry name" value="DNA LIGASE"/>
    <property type="match status" value="1"/>
</dbReference>
<dbReference type="GO" id="GO:0046872">
    <property type="term" value="F:metal ion binding"/>
    <property type="evidence" value="ECO:0007669"/>
    <property type="project" value="UniProtKB-KW"/>
</dbReference>
<evidence type="ECO:0000256" key="8">
    <source>
        <dbReference type="ARBA" id="ARBA00022833"/>
    </source>
</evidence>
<dbReference type="InterPro" id="IPR013840">
    <property type="entry name" value="DNAligase_N"/>
</dbReference>
<evidence type="ECO:0000256" key="7">
    <source>
        <dbReference type="ARBA" id="ARBA00022763"/>
    </source>
</evidence>
<dbReference type="GO" id="GO:0006260">
    <property type="term" value="P:DNA replication"/>
    <property type="evidence" value="ECO:0007669"/>
    <property type="project" value="UniProtKB-KW"/>
</dbReference>
<dbReference type="Gene3D" id="1.10.287.610">
    <property type="entry name" value="Helix hairpin bin"/>
    <property type="match status" value="1"/>
</dbReference>
<dbReference type="PANTHER" id="PTHR23389">
    <property type="entry name" value="CHROMOSOME TRANSMISSION FIDELITY FACTOR 18"/>
    <property type="match status" value="1"/>
</dbReference>
<dbReference type="GO" id="GO:0006281">
    <property type="term" value="P:DNA repair"/>
    <property type="evidence" value="ECO:0007669"/>
    <property type="project" value="UniProtKB-KW"/>
</dbReference>
<keyword evidence="6 14" id="KW-0479">Metal-binding</keyword>
<feature type="binding site" evidence="14">
    <location>
        <position position="318"/>
    </location>
    <ligand>
        <name>NAD(+)</name>
        <dbReference type="ChEBI" id="CHEBI:57540"/>
    </ligand>
</feature>
<keyword evidence="9 14" id="KW-0460">Magnesium</keyword>
<dbReference type="SMART" id="SM00292">
    <property type="entry name" value="BRCT"/>
    <property type="match status" value="1"/>
</dbReference>
<keyword evidence="7 14" id="KW-0227">DNA damage</keyword>
<dbReference type="HAMAP" id="MF_01588">
    <property type="entry name" value="DNA_ligase_A"/>
    <property type="match status" value="1"/>
</dbReference>
<dbReference type="CDD" id="cd17748">
    <property type="entry name" value="BRCT_DNA_ligase_like"/>
    <property type="match status" value="1"/>
</dbReference>
<evidence type="ECO:0000313" key="17">
    <source>
        <dbReference type="EMBL" id="AZN64988.1"/>
    </source>
</evidence>
<dbReference type="EC" id="6.5.1.2" evidence="2 14"/>
<dbReference type="InterPro" id="IPR036420">
    <property type="entry name" value="BRCT_dom_sf"/>
</dbReference>
<comment type="caution">
    <text evidence="14">Lacks conserved residue(s) required for the propagation of feature annotation.</text>
</comment>
<dbReference type="InterPro" id="IPR004150">
    <property type="entry name" value="NAD_DNA_ligase_OB"/>
</dbReference>
<dbReference type="RefSeq" id="WP_126037728.1">
    <property type="nucleotide sequence ID" value="NZ_CP022298.1"/>
</dbReference>
<feature type="binding site" evidence="14">
    <location>
        <position position="415"/>
    </location>
    <ligand>
        <name>Zn(2+)</name>
        <dbReference type="ChEBI" id="CHEBI:29105"/>
    </ligand>
</feature>
<dbReference type="SMART" id="SM00278">
    <property type="entry name" value="HhH1"/>
    <property type="match status" value="4"/>
</dbReference>
<evidence type="ECO:0000256" key="3">
    <source>
        <dbReference type="ARBA" id="ARBA00013308"/>
    </source>
</evidence>
<dbReference type="Pfam" id="PF01653">
    <property type="entry name" value="DNA_ligase_aden"/>
    <property type="match status" value="1"/>
</dbReference>
<dbReference type="InterPro" id="IPR033136">
    <property type="entry name" value="DNA_ligase_CS"/>
</dbReference>
<dbReference type="SUPFAM" id="SSF56091">
    <property type="entry name" value="DNA ligase/mRNA capping enzyme, catalytic domain"/>
    <property type="match status" value="1"/>
</dbReference>
<evidence type="ECO:0000256" key="15">
    <source>
        <dbReference type="RuleBase" id="RU000618"/>
    </source>
</evidence>
<dbReference type="PIRSF" id="PIRSF001604">
    <property type="entry name" value="LigA"/>
    <property type="match status" value="1"/>
</dbReference>
<feature type="binding site" evidence="14">
    <location>
        <position position="412"/>
    </location>
    <ligand>
        <name>Zn(2+)</name>
        <dbReference type="ChEBI" id="CHEBI:29105"/>
    </ligand>
</feature>
<dbReference type="Gene3D" id="6.20.10.30">
    <property type="match status" value="1"/>
</dbReference>
<sequence length="679" mass="75107">MTQTSTVVAQMRQLIQILAQHNHAYYVMDQPTILDSEYDQLFHQLKALEEQYPEYIQPDSPINKVGGKPLAKFTSVTHVVPMLSLGNVFNQEELFAFARRAEERLPHQTIQYDVELKFDGLAISLWYEQGVLVRGVTRGDGETGEDITQNVKTIRNLPKVLTTNQGEVPTLLEVRGEVLMPKAGFEKLNAENEAKGEKTFANPRNAAAGSLRQLDPNIAASRPLAFYAYGIAQCEPNHGQSTMSESLEWLQQFGFAVGERHFVCDSIQEVQAVYEQINVERPQLSVEIDGMVIKVNSLKQQQQLGFLSREPRWATAYKFPAVAALTTVENIDWQVGRTGTLTPVARLNPVAVGGVTVSNVTLHNIGEIHRLDVRIGDTVSVYRSGDVIPKVEKVWPEFRPVDATEVELPSQCPVCESPVVMPEGEALARCSGGLYCAAQRIEAIRHFVSRKALDIEGLGDRWVESLLHLDLLKDVADIYHLHEHREKLLTIEKMGEKSVQNLIDSIENSKKTTLAAFIYALGIRGVGETTARMLANTFQTLDALRVADIEALKKTPDVGDITAEWIVDFFQAPHNLEVLDRLLAAGIHWDAPVAPSRQPLNGESWVVTGTLSTMGRDEATQLLQALGARVSGSVSSKTKCVVAGEKAGSKLDKAEKLGIAVINEAEFIQLMKDYGQLAV</sequence>
<organism evidence="17 18">
    <name type="scientific">Acinetobacter johnsonii</name>
    <dbReference type="NCBI Taxonomy" id="40214"/>
    <lineage>
        <taxon>Bacteria</taxon>
        <taxon>Pseudomonadati</taxon>
        <taxon>Pseudomonadota</taxon>
        <taxon>Gammaproteobacteria</taxon>
        <taxon>Moraxellales</taxon>
        <taxon>Moraxellaceae</taxon>
        <taxon>Acinetobacter</taxon>
    </lineage>
</organism>
<evidence type="ECO:0000256" key="1">
    <source>
        <dbReference type="ARBA" id="ARBA00004067"/>
    </source>
</evidence>
<dbReference type="InterPro" id="IPR003583">
    <property type="entry name" value="Hlx-hairpin-Hlx_DNA-bd_motif"/>
</dbReference>
<dbReference type="GO" id="GO:0003911">
    <property type="term" value="F:DNA ligase (NAD+) activity"/>
    <property type="evidence" value="ECO:0007669"/>
    <property type="project" value="UniProtKB-UniRule"/>
</dbReference>
<dbReference type="InterPro" id="IPR001679">
    <property type="entry name" value="DNA_ligase"/>
</dbReference>
<evidence type="ECO:0000256" key="9">
    <source>
        <dbReference type="ARBA" id="ARBA00022842"/>
    </source>
</evidence>
<comment type="cofactor">
    <cofactor evidence="14">
        <name>Mg(2+)</name>
        <dbReference type="ChEBI" id="CHEBI:18420"/>
    </cofactor>
    <cofactor evidence="14">
        <name>Mn(2+)</name>
        <dbReference type="ChEBI" id="CHEBI:29035"/>
    </cofactor>
</comment>
<evidence type="ECO:0000256" key="11">
    <source>
        <dbReference type="ARBA" id="ARBA00023204"/>
    </source>
</evidence>
<feature type="active site" description="N6-AMP-lysine intermediate" evidence="14">
    <location>
        <position position="117"/>
    </location>
</feature>
<feature type="binding site" evidence="14">
    <location>
        <position position="115"/>
    </location>
    <ligand>
        <name>NAD(+)</name>
        <dbReference type="ChEBI" id="CHEBI:57540"/>
    </ligand>
</feature>
<feature type="binding site" evidence="14">
    <location>
        <position position="294"/>
    </location>
    <ligand>
        <name>NAD(+)</name>
        <dbReference type="ChEBI" id="CHEBI:57540"/>
    </ligand>
</feature>
<dbReference type="InterPro" id="IPR001357">
    <property type="entry name" value="BRCT_dom"/>
</dbReference>
<evidence type="ECO:0000256" key="14">
    <source>
        <dbReference type="HAMAP-Rule" id="MF_01588"/>
    </source>
</evidence>
<evidence type="ECO:0000259" key="16">
    <source>
        <dbReference type="PROSITE" id="PS50172"/>
    </source>
</evidence>
<name>A0A3S9AMW9_ACIJO</name>
<dbReference type="Proteomes" id="UP000276980">
    <property type="component" value="Chromosome"/>
</dbReference>
<dbReference type="PROSITE" id="PS50172">
    <property type="entry name" value="BRCT"/>
    <property type="match status" value="1"/>
</dbReference>
<feature type="binding site" evidence="14">
    <location>
        <position position="177"/>
    </location>
    <ligand>
        <name>NAD(+)</name>
        <dbReference type="ChEBI" id="CHEBI:57540"/>
    </ligand>
</feature>
<evidence type="ECO:0000256" key="12">
    <source>
        <dbReference type="ARBA" id="ARBA00034005"/>
    </source>
</evidence>
<dbReference type="SUPFAM" id="SSF52113">
    <property type="entry name" value="BRCT domain"/>
    <property type="match status" value="1"/>
</dbReference>
<keyword evidence="4 14" id="KW-0436">Ligase</keyword>
<feature type="domain" description="BRCT" evidence="16">
    <location>
        <begin position="595"/>
        <end position="679"/>
    </location>
</feature>
<dbReference type="PROSITE" id="PS01056">
    <property type="entry name" value="DNA_LIGASE_N2"/>
    <property type="match status" value="1"/>
</dbReference>
<dbReference type="InterPro" id="IPR010994">
    <property type="entry name" value="RuvA_2-like"/>
</dbReference>
<feature type="binding site" evidence="14">
    <location>
        <position position="138"/>
    </location>
    <ligand>
        <name>NAD(+)</name>
        <dbReference type="ChEBI" id="CHEBI:57540"/>
    </ligand>
</feature>
<dbReference type="SUPFAM" id="SSF47781">
    <property type="entry name" value="RuvA domain 2-like"/>
    <property type="match status" value="1"/>
</dbReference>
<dbReference type="NCBIfam" id="TIGR00575">
    <property type="entry name" value="dnlj"/>
    <property type="match status" value="1"/>
</dbReference>
<feature type="binding site" evidence="14">
    <location>
        <position position="436"/>
    </location>
    <ligand>
        <name>Zn(2+)</name>
        <dbReference type="ChEBI" id="CHEBI:29105"/>
    </ligand>
</feature>
<dbReference type="InterPro" id="IPR018239">
    <property type="entry name" value="DNA_ligase_AS"/>
</dbReference>
<dbReference type="CDD" id="cd00114">
    <property type="entry name" value="LIGANc"/>
    <property type="match status" value="1"/>
</dbReference>
<dbReference type="Gene3D" id="3.30.470.30">
    <property type="entry name" value="DNA ligase/mRNA capping enzyme"/>
    <property type="match status" value="1"/>
</dbReference>
<evidence type="ECO:0000256" key="13">
    <source>
        <dbReference type="ARBA" id="ARBA00060881"/>
    </source>
</evidence>
<dbReference type="GO" id="GO:0005829">
    <property type="term" value="C:cytosol"/>
    <property type="evidence" value="ECO:0007669"/>
    <property type="project" value="TreeGrafter"/>
</dbReference>
<dbReference type="Pfam" id="PF03119">
    <property type="entry name" value="DNA_ligase_ZBD"/>
    <property type="match status" value="1"/>
</dbReference>
<dbReference type="GO" id="GO:0003677">
    <property type="term" value="F:DNA binding"/>
    <property type="evidence" value="ECO:0007669"/>
    <property type="project" value="InterPro"/>
</dbReference>
<comment type="catalytic activity">
    <reaction evidence="12 14 15">
        <text>NAD(+) + (deoxyribonucleotide)n-3'-hydroxyl + 5'-phospho-(deoxyribonucleotide)m = (deoxyribonucleotide)n+m + AMP + beta-nicotinamide D-nucleotide.</text>
        <dbReference type="EC" id="6.5.1.2"/>
    </reaction>
</comment>
<dbReference type="InterPro" id="IPR013839">
    <property type="entry name" value="DNAligase_adenylation"/>
</dbReference>
<dbReference type="EMBL" id="CP022298">
    <property type="protein sequence ID" value="AZN64988.1"/>
    <property type="molecule type" value="Genomic_DNA"/>
</dbReference>
<dbReference type="SMART" id="SM00532">
    <property type="entry name" value="LIGANc"/>
    <property type="match status" value="1"/>
</dbReference>
<evidence type="ECO:0000256" key="5">
    <source>
        <dbReference type="ARBA" id="ARBA00022705"/>
    </source>
</evidence>